<reference evidence="2" key="1">
    <citation type="journal article" date="2019" name="Int. J. Syst. Evol. Microbiol.">
        <title>The Global Catalogue of Microorganisms (GCM) 10K type strain sequencing project: providing services to taxonomists for standard genome sequencing and annotation.</title>
        <authorList>
            <consortium name="The Broad Institute Genomics Platform"/>
            <consortium name="The Broad Institute Genome Sequencing Center for Infectious Disease"/>
            <person name="Wu L."/>
            <person name="Ma J."/>
        </authorList>
    </citation>
    <scope>NUCLEOTIDE SEQUENCE [LARGE SCALE GENOMIC DNA]</scope>
    <source>
        <strain evidence="2">JCM 17138</strain>
    </source>
</reference>
<comment type="caution">
    <text evidence="1">The sequence shown here is derived from an EMBL/GenBank/DDBJ whole genome shotgun (WGS) entry which is preliminary data.</text>
</comment>
<dbReference type="Proteomes" id="UP001501009">
    <property type="component" value="Unassembled WGS sequence"/>
</dbReference>
<proteinExistence type="predicted"/>
<keyword evidence="2" id="KW-1185">Reference proteome</keyword>
<dbReference type="RefSeq" id="WP_275780947.1">
    <property type="nucleotide sequence ID" value="NZ_BAABDE010000022.1"/>
</dbReference>
<accession>A0ABP7I9E5</accession>
<evidence type="ECO:0000313" key="2">
    <source>
        <dbReference type="Proteomes" id="UP001501009"/>
    </source>
</evidence>
<sequence length="302" mass="32868">MSVLALVESPAQLLHLLEWALGERDGVAEPGRCEVAVLLPRDVGSRRQLRAMAGLTREEGLRVGLYDIRRGPARFAYALTALAPKLAAADTLVAGDPFSGLVRRLLSLFRARNLVLLDDRTAALEQSRELLAGRPLIRRPAPREGRGLEVFSCLTADLRLPPGTVTSANSYTWARQRFGPPEVHFGSTDMIGTSLAERGLIDAGRYVEEVSSLAHRWNAERYYAHHREDPGKLRLLAEYGELEIVRPELPLELELLRGPVAGTLLSLSSTVPRTLPRLLAGTGVEIRACALATGSPGAPVPL</sequence>
<evidence type="ECO:0000313" key="1">
    <source>
        <dbReference type="EMBL" id="GAA3812873.1"/>
    </source>
</evidence>
<name>A0ABP7I9E5_9ACTN</name>
<gene>
    <name evidence="1" type="ORF">GCM10022403_053160</name>
</gene>
<protein>
    <submittedName>
        <fullName evidence="1">Uncharacterized protein</fullName>
    </submittedName>
</protein>
<dbReference type="EMBL" id="BAABDE010000022">
    <property type="protein sequence ID" value="GAA3812873.1"/>
    <property type="molecule type" value="Genomic_DNA"/>
</dbReference>
<organism evidence="1 2">
    <name type="scientific">Streptomyces coacervatus</name>
    <dbReference type="NCBI Taxonomy" id="647381"/>
    <lineage>
        <taxon>Bacteria</taxon>
        <taxon>Bacillati</taxon>
        <taxon>Actinomycetota</taxon>
        <taxon>Actinomycetes</taxon>
        <taxon>Kitasatosporales</taxon>
        <taxon>Streptomycetaceae</taxon>
        <taxon>Streptomyces</taxon>
    </lineage>
</organism>